<accession>D5AEC0</accession>
<reference evidence="1" key="1">
    <citation type="submission" date="2010-04" db="EMBL/GenBank/DDBJ databases">
        <authorList>
            <person name="Reid K.E."/>
            <person name="Liao N."/>
            <person name="Chan S."/>
            <person name="Docking R."/>
            <person name="Taylor G."/>
            <person name="Moore R."/>
            <person name="Mayo M."/>
            <person name="Munro S."/>
            <person name="King J."/>
            <person name="Yanchuk A."/>
            <person name="Holt R."/>
            <person name="Jones S."/>
            <person name="Marra M."/>
            <person name="Ritland C.E."/>
            <person name="Ritland K."/>
            <person name="Bohlmann J."/>
        </authorList>
    </citation>
    <scope>NUCLEOTIDE SEQUENCE</scope>
    <source>
        <tissue evidence="1">Bud</tissue>
    </source>
</reference>
<name>D5AEC0_PICSI</name>
<evidence type="ECO:0000313" key="1">
    <source>
        <dbReference type="EMBL" id="ADE77889.1"/>
    </source>
</evidence>
<dbReference type="EMBL" id="BT124653">
    <property type="protein sequence ID" value="ADE77889.1"/>
    <property type="molecule type" value="mRNA"/>
</dbReference>
<dbReference type="AlphaFoldDB" id="D5AEC0"/>
<protein>
    <submittedName>
        <fullName evidence="1">Uncharacterized protein</fullName>
    </submittedName>
</protein>
<sequence length="52" mass="6185">MPPILLKPIPYYYYFRRTARWVFWGLVRSIKKASPNAHFQKARSGFDRVVGV</sequence>
<organism evidence="1">
    <name type="scientific">Picea sitchensis</name>
    <name type="common">Sitka spruce</name>
    <name type="synonym">Pinus sitchensis</name>
    <dbReference type="NCBI Taxonomy" id="3332"/>
    <lineage>
        <taxon>Eukaryota</taxon>
        <taxon>Viridiplantae</taxon>
        <taxon>Streptophyta</taxon>
        <taxon>Embryophyta</taxon>
        <taxon>Tracheophyta</taxon>
        <taxon>Spermatophyta</taxon>
        <taxon>Pinopsida</taxon>
        <taxon>Pinidae</taxon>
        <taxon>Conifers I</taxon>
        <taxon>Pinales</taxon>
        <taxon>Pinaceae</taxon>
        <taxon>Picea</taxon>
    </lineage>
</organism>
<proteinExistence type="evidence at transcript level"/>